<protein>
    <submittedName>
        <fullName evidence="2">Uncharacterized protein</fullName>
    </submittedName>
</protein>
<feature type="compositionally biased region" description="Polar residues" evidence="1">
    <location>
        <begin position="148"/>
        <end position="164"/>
    </location>
</feature>
<dbReference type="Proteomes" id="UP000604046">
    <property type="component" value="Unassembled WGS sequence"/>
</dbReference>
<evidence type="ECO:0000313" key="3">
    <source>
        <dbReference type="Proteomes" id="UP000604046"/>
    </source>
</evidence>
<feature type="compositionally biased region" description="Basic and acidic residues" evidence="1">
    <location>
        <begin position="476"/>
        <end position="500"/>
    </location>
</feature>
<feature type="region of interest" description="Disordered" evidence="1">
    <location>
        <begin position="625"/>
        <end position="661"/>
    </location>
</feature>
<dbReference type="EMBL" id="CAJNDS010000642">
    <property type="protein sequence ID" value="CAE7224598.1"/>
    <property type="molecule type" value="Genomic_DNA"/>
</dbReference>
<name>A0A812KBC6_9DINO</name>
<dbReference type="AlphaFoldDB" id="A0A812KBC6"/>
<feature type="region of interest" description="Disordered" evidence="1">
    <location>
        <begin position="223"/>
        <end position="248"/>
    </location>
</feature>
<proteinExistence type="predicted"/>
<dbReference type="SUPFAM" id="SSF88697">
    <property type="entry name" value="PUA domain-like"/>
    <property type="match status" value="1"/>
</dbReference>
<feature type="region of interest" description="Disordered" evidence="1">
    <location>
        <begin position="148"/>
        <end position="199"/>
    </location>
</feature>
<dbReference type="Gene3D" id="2.30.130.30">
    <property type="entry name" value="Hypothetical protein"/>
    <property type="match status" value="1"/>
</dbReference>
<keyword evidence="3" id="KW-1185">Reference proteome</keyword>
<feature type="region of interest" description="Disordered" evidence="1">
    <location>
        <begin position="757"/>
        <end position="778"/>
    </location>
</feature>
<dbReference type="OrthoDB" id="413800at2759"/>
<feature type="compositionally biased region" description="Basic and acidic residues" evidence="1">
    <location>
        <begin position="223"/>
        <end position="236"/>
    </location>
</feature>
<organism evidence="2 3">
    <name type="scientific">Symbiodinium natans</name>
    <dbReference type="NCBI Taxonomy" id="878477"/>
    <lineage>
        <taxon>Eukaryota</taxon>
        <taxon>Sar</taxon>
        <taxon>Alveolata</taxon>
        <taxon>Dinophyceae</taxon>
        <taxon>Suessiales</taxon>
        <taxon>Symbiodiniaceae</taxon>
        <taxon>Symbiodinium</taxon>
    </lineage>
</organism>
<comment type="caution">
    <text evidence="2">The sequence shown here is derived from an EMBL/GenBank/DDBJ whole genome shotgun (WGS) entry which is preliminary data.</text>
</comment>
<evidence type="ECO:0000313" key="2">
    <source>
        <dbReference type="EMBL" id="CAE7224598.1"/>
    </source>
</evidence>
<gene>
    <name evidence="2" type="ORF">SNAT2548_LOCUS8572</name>
</gene>
<feature type="region of interest" description="Disordered" evidence="1">
    <location>
        <begin position="459"/>
        <end position="500"/>
    </location>
</feature>
<accession>A0A812KBC6</accession>
<evidence type="ECO:0000256" key="1">
    <source>
        <dbReference type="SAM" id="MobiDB-lite"/>
    </source>
</evidence>
<feature type="compositionally biased region" description="Polar residues" evidence="1">
    <location>
        <begin position="462"/>
        <end position="474"/>
    </location>
</feature>
<reference evidence="2" key="1">
    <citation type="submission" date="2021-02" db="EMBL/GenBank/DDBJ databases">
        <authorList>
            <person name="Dougan E. K."/>
            <person name="Rhodes N."/>
            <person name="Thang M."/>
            <person name="Chan C."/>
        </authorList>
    </citation>
    <scope>NUCLEOTIDE SEQUENCE</scope>
</reference>
<sequence length="778" mass="85808">MSHTLAATAHATPAAHWLTCLSRPPPHTAPVIIEDMSATRSTGFGPTPATNSIIDAFKKAPQKELTSGSFTENTAAASNKNDRNKVVSLLRPSCVHHLLQHQACQDCPARAATTASTTVPAASTRSNEATPKAAASTLKPIFDENRQATTTTPCHRQSSETCNQLEIGHRPNSTSSHKRSKVEEDTSEGGLALSESPADAKARKFRFAFAHLLDTWNYHAQAPEKKASIEKKHEGTEDQVEGETSEAHLTLAEPPADVKAPETKACIEKEHQGTEDQATEPPADVKAPEAKACIEKEHQGTEDQATREAPMPCLGERIMVIKEPWLQLILNKLKTMEIRCSPAEPGKTWLAFDGQVFGAAYISNCVQITREEFEATREQHQHLGDMPPHAKVYALTLQNIVRLESPVPHYRPPTTAPWTIFRTEPAEKAIRGPKRKRALQASQEGTAVLPILGMTLRETPSEQEAGSPTCSVISTPDKDDEKDEPTAKKQDAKDKDKENEHQEFFPCTHVSMLIPKLLQVPTGTKTVELRPMRCPMSLLMTKISLMETGTKLIRGTALIGSSRHLTKDEKNRFSNILQELNYNPNKTYAWTLQEVQEHSHPFQARVKKPEKTQTWRSDSVVDKLDGKKTEKGKIRRQNMAQHLPKSPTATPSRQSPRGVEPPVKIGSVVVSLPSGRSTDIEVYHGTTVRALAMTAWRRLTTVPTLCPAEGHFTVADFELMGRSQPNLALVSSDGERLHLDSAFWNFVRPEMTLTLVQTSRQTAPEASEKTNSTTAEGD</sequence>
<dbReference type="InterPro" id="IPR015947">
    <property type="entry name" value="PUA-like_sf"/>
</dbReference>